<dbReference type="InterPro" id="IPR029052">
    <property type="entry name" value="Metallo-depent_PP-like"/>
</dbReference>
<dbReference type="AlphaFoldDB" id="A0A0S4IM33"/>
<evidence type="ECO:0000256" key="2">
    <source>
        <dbReference type="SAM" id="MobiDB-lite"/>
    </source>
</evidence>
<dbReference type="GO" id="GO:0005737">
    <property type="term" value="C:cytoplasm"/>
    <property type="evidence" value="ECO:0007669"/>
    <property type="project" value="TreeGrafter"/>
</dbReference>
<evidence type="ECO:0000259" key="3">
    <source>
        <dbReference type="PROSITE" id="PS00125"/>
    </source>
</evidence>
<dbReference type="GO" id="GO:0004722">
    <property type="term" value="F:protein serine/threonine phosphatase activity"/>
    <property type="evidence" value="ECO:0007669"/>
    <property type="project" value="UniProtKB-EC"/>
</dbReference>
<dbReference type="VEuPathDB" id="TriTrypDB:BSAL_53170"/>
<gene>
    <name evidence="4" type="ORF">BSAL_53170</name>
</gene>
<dbReference type="SMART" id="SM00156">
    <property type="entry name" value="PP2Ac"/>
    <property type="match status" value="1"/>
</dbReference>
<comment type="catalytic activity">
    <reaction evidence="1">
        <text>O-phospho-L-threonyl-[protein] + H2O = L-threonyl-[protein] + phosphate</text>
        <dbReference type="Rhea" id="RHEA:47004"/>
        <dbReference type="Rhea" id="RHEA-COMP:11060"/>
        <dbReference type="Rhea" id="RHEA-COMP:11605"/>
        <dbReference type="ChEBI" id="CHEBI:15377"/>
        <dbReference type="ChEBI" id="CHEBI:30013"/>
        <dbReference type="ChEBI" id="CHEBI:43474"/>
        <dbReference type="ChEBI" id="CHEBI:61977"/>
        <dbReference type="EC" id="3.1.3.16"/>
    </reaction>
</comment>
<proteinExistence type="inferred from homology"/>
<dbReference type="PANTHER" id="PTHR11668">
    <property type="entry name" value="SERINE/THREONINE PROTEIN PHOSPHATASE"/>
    <property type="match status" value="1"/>
</dbReference>
<dbReference type="PRINTS" id="PR00114">
    <property type="entry name" value="STPHPHTASE"/>
</dbReference>
<dbReference type="InterPro" id="IPR004843">
    <property type="entry name" value="Calcineurin-like_PHP"/>
</dbReference>
<dbReference type="InterPro" id="IPR006186">
    <property type="entry name" value="Ser/Thr-sp_prot-phosphatase"/>
</dbReference>
<evidence type="ECO:0000256" key="1">
    <source>
        <dbReference type="RuleBase" id="RU004273"/>
    </source>
</evidence>
<dbReference type="GO" id="GO:0005634">
    <property type="term" value="C:nucleus"/>
    <property type="evidence" value="ECO:0007669"/>
    <property type="project" value="TreeGrafter"/>
</dbReference>
<sequence length="760" mass="81166">MLSVVGDSESCPLYRLALMLLGDAPSTVEALPHRPVTVGTTHMFDIVARSAQPSRSTAAAVISLPLPSSRSSTGPQLEMKLAPAAHVRINGIRVVAAGPIALLPGDLISFGASSRNAVDCRVLLLGATDAHPRPIDAFVRAQRVSPLRREIVASIQARRIDSPTPQQRSPLRVQHPRRFVDPHLLPGSRSPSPLLLPKARCSALEVSARCPPAPQSSFSDVLPSLTPPVPSADASEPTAVYRVAPSCLCCSPKGTKQLIPTNAQFGPGTTMRKAQPLMTTRGRGNAEAAMEDLGGTPDRAAALTLINYLHGAFDKATGVFLNSRAAHSSTLKLHAHTILSAAAAILRDEPMVAHVTSPCWCCGDLHGSFQDLTYIIERAVPFGHLPFQPCPFVFLGDYVDRGEHSVEVVLMLLAWKVVHPTLVCLLRGNHEDPEVNGDVSQYGDTSFRQKCCDAFGEVDGSAFWHEANTVFSHLPMAAVVDNSVFLCHGGVPHMSLVAKSLTGSEIRLEEMITKLSSLCESDGANGNTPNTKAFETLMPVPDEGDVRCALRRLLREMVWNDPISSTHAPLQNDVGSDAADAAEAFALDAQGFRCNVGRGDVDGVIHEFSYEAVDSFLQVNGWSLLIRAHQHKHHGLEIGNHAKVLTLFSSCNYANENAAGACYLANGAAQLVSWRRGPMSPPRGQQTLTDTAIPIATWSCGLLPSSAHFSAQGQTANGAQSFRRGPSMKLALDTSVARQSPTPRCSPASDGTPRPAKTVG</sequence>
<dbReference type="Pfam" id="PF00149">
    <property type="entry name" value="Metallophos"/>
    <property type="match status" value="1"/>
</dbReference>
<dbReference type="PANTHER" id="PTHR11668:SF496">
    <property type="entry name" value="SERINE_THREONINE-PROTEIN PHOSPHATASE"/>
    <property type="match status" value="1"/>
</dbReference>
<dbReference type="InterPro" id="IPR050341">
    <property type="entry name" value="PP1_catalytic_subunit"/>
</dbReference>
<feature type="domain" description="Serine/threonine specific protein phosphatases" evidence="3">
    <location>
        <begin position="426"/>
        <end position="431"/>
    </location>
</feature>
<dbReference type="PROSITE" id="PS00125">
    <property type="entry name" value="SER_THR_PHOSPHATASE"/>
    <property type="match status" value="1"/>
</dbReference>
<evidence type="ECO:0000313" key="5">
    <source>
        <dbReference type="Proteomes" id="UP000051952"/>
    </source>
</evidence>
<accession>A0A0S4IM33</accession>
<keyword evidence="1" id="KW-0378">Hydrolase</keyword>
<dbReference type="Gene3D" id="3.60.21.10">
    <property type="match status" value="1"/>
</dbReference>
<keyword evidence="5" id="KW-1185">Reference proteome</keyword>
<feature type="region of interest" description="Disordered" evidence="2">
    <location>
        <begin position="733"/>
        <end position="760"/>
    </location>
</feature>
<organism evidence="4 5">
    <name type="scientific">Bodo saltans</name>
    <name type="common">Flagellated protozoan</name>
    <dbReference type="NCBI Taxonomy" id="75058"/>
    <lineage>
        <taxon>Eukaryota</taxon>
        <taxon>Discoba</taxon>
        <taxon>Euglenozoa</taxon>
        <taxon>Kinetoplastea</taxon>
        <taxon>Metakinetoplastina</taxon>
        <taxon>Eubodonida</taxon>
        <taxon>Bodonidae</taxon>
        <taxon>Bodo</taxon>
    </lineage>
</organism>
<reference evidence="5" key="1">
    <citation type="submission" date="2015-09" db="EMBL/GenBank/DDBJ databases">
        <authorList>
            <consortium name="Pathogen Informatics"/>
        </authorList>
    </citation>
    <scope>NUCLEOTIDE SEQUENCE [LARGE SCALE GENOMIC DNA]</scope>
    <source>
        <strain evidence="5">Lake Konstanz</strain>
    </source>
</reference>
<dbReference type="CDD" id="cd00144">
    <property type="entry name" value="MPP_PPP_family"/>
    <property type="match status" value="1"/>
</dbReference>
<dbReference type="EC" id="3.1.3.16" evidence="1"/>
<protein>
    <recommendedName>
        <fullName evidence="1">Serine/threonine-protein phosphatase</fullName>
        <ecNumber evidence="1">3.1.3.16</ecNumber>
    </recommendedName>
</protein>
<dbReference type="OrthoDB" id="10267127at2759"/>
<dbReference type="EMBL" id="CYKH01000108">
    <property type="protein sequence ID" value="CUE71393.1"/>
    <property type="molecule type" value="Genomic_DNA"/>
</dbReference>
<name>A0A0S4IM33_BODSA</name>
<dbReference type="Proteomes" id="UP000051952">
    <property type="component" value="Unassembled WGS sequence"/>
</dbReference>
<comment type="similarity">
    <text evidence="1">Belongs to the PPP phosphatase family.</text>
</comment>
<evidence type="ECO:0000313" key="4">
    <source>
        <dbReference type="EMBL" id="CUE71393.1"/>
    </source>
</evidence>
<dbReference type="SUPFAM" id="SSF56300">
    <property type="entry name" value="Metallo-dependent phosphatases"/>
    <property type="match status" value="1"/>
</dbReference>